<dbReference type="AlphaFoldDB" id="A0A9R1V9P5"/>
<reference evidence="2 3" key="1">
    <citation type="journal article" date="2017" name="Nat. Commun.">
        <title>Genome assembly with in vitro proximity ligation data and whole-genome triplication in lettuce.</title>
        <authorList>
            <person name="Reyes-Chin-Wo S."/>
            <person name="Wang Z."/>
            <person name="Yang X."/>
            <person name="Kozik A."/>
            <person name="Arikit S."/>
            <person name="Song C."/>
            <person name="Xia L."/>
            <person name="Froenicke L."/>
            <person name="Lavelle D.O."/>
            <person name="Truco M.J."/>
            <person name="Xia R."/>
            <person name="Zhu S."/>
            <person name="Xu C."/>
            <person name="Xu H."/>
            <person name="Xu X."/>
            <person name="Cox K."/>
            <person name="Korf I."/>
            <person name="Meyers B.C."/>
            <person name="Michelmore R.W."/>
        </authorList>
    </citation>
    <scope>NUCLEOTIDE SEQUENCE [LARGE SCALE GENOMIC DNA]</scope>
    <source>
        <strain evidence="3">cv. Salinas</strain>
        <tissue evidence="2">Seedlings</tissue>
    </source>
</reference>
<evidence type="ECO:0000313" key="2">
    <source>
        <dbReference type="EMBL" id="KAJ0202003.1"/>
    </source>
</evidence>
<organism evidence="2 3">
    <name type="scientific">Lactuca sativa</name>
    <name type="common">Garden lettuce</name>
    <dbReference type="NCBI Taxonomy" id="4236"/>
    <lineage>
        <taxon>Eukaryota</taxon>
        <taxon>Viridiplantae</taxon>
        <taxon>Streptophyta</taxon>
        <taxon>Embryophyta</taxon>
        <taxon>Tracheophyta</taxon>
        <taxon>Spermatophyta</taxon>
        <taxon>Magnoliopsida</taxon>
        <taxon>eudicotyledons</taxon>
        <taxon>Gunneridae</taxon>
        <taxon>Pentapetalae</taxon>
        <taxon>asterids</taxon>
        <taxon>campanulids</taxon>
        <taxon>Asterales</taxon>
        <taxon>Asteraceae</taxon>
        <taxon>Cichorioideae</taxon>
        <taxon>Cichorieae</taxon>
        <taxon>Lactucinae</taxon>
        <taxon>Lactuca</taxon>
    </lineage>
</organism>
<sequence>MTSFESVKRVHTYSYKQEQPNKVVQDLQLAPLFKSGGDADVVCVVVAGEGGDELVVDGGDEQEEVADSGDELEEVADSGDELGEVAEGRYEQEEGDDDEEVEEDGGGCEVAVVGGGVLVYASLSSCFCFWGLCKGVEYKTKKKLWSI</sequence>
<name>A0A9R1V9P5_LACSA</name>
<proteinExistence type="predicted"/>
<comment type="caution">
    <text evidence="2">The sequence shown here is derived from an EMBL/GenBank/DDBJ whole genome shotgun (WGS) entry which is preliminary data.</text>
</comment>
<feature type="compositionally biased region" description="Acidic residues" evidence="1">
    <location>
        <begin position="61"/>
        <end position="84"/>
    </location>
</feature>
<dbReference type="Proteomes" id="UP000235145">
    <property type="component" value="Unassembled WGS sequence"/>
</dbReference>
<accession>A0A9R1V9P5</accession>
<feature type="region of interest" description="Disordered" evidence="1">
    <location>
        <begin position="61"/>
        <end position="104"/>
    </location>
</feature>
<protein>
    <submittedName>
        <fullName evidence="2">Uncharacterized protein</fullName>
    </submittedName>
</protein>
<evidence type="ECO:0000256" key="1">
    <source>
        <dbReference type="SAM" id="MobiDB-lite"/>
    </source>
</evidence>
<dbReference type="EMBL" id="NBSK02000006">
    <property type="protein sequence ID" value="KAJ0202003.1"/>
    <property type="molecule type" value="Genomic_DNA"/>
</dbReference>
<gene>
    <name evidence="2" type="ORF">LSAT_V11C600309970</name>
</gene>
<feature type="compositionally biased region" description="Acidic residues" evidence="1">
    <location>
        <begin position="93"/>
        <end position="104"/>
    </location>
</feature>
<evidence type="ECO:0000313" key="3">
    <source>
        <dbReference type="Proteomes" id="UP000235145"/>
    </source>
</evidence>
<keyword evidence="3" id="KW-1185">Reference proteome</keyword>